<accession>A0A1G2LGR4</accession>
<reference evidence="1 2" key="1">
    <citation type="journal article" date="2016" name="Nat. Commun.">
        <title>Thousands of microbial genomes shed light on interconnected biogeochemical processes in an aquifer system.</title>
        <authorList>
            <person name="Anantharaman K."/>
            <person name="Brown C.T."/>
            <person name="Hug L.A."/>
            <person name="Sharon I."/>
            <person name="Castelle C.J."/>
            <person name="Probst A.J."/>
            <person name="Thomas B.C."/>
            <person name="Singh A."/>
            <person name="Wilkins M.J."/>
            <person name="Karaoz U."/>
            <person name="Brodie E.L."/>
            <person name="Williams K.H."/>
            <person name="Hubbard S.S."/>
            <person name="Banfield J.F."/>
        </authorList>
    </citation>
    <scope>NUCLEOTIDE SEQUENCE [LARGE SCALE GENOMIC DNA]</scope>
</reference>
<evidence type="ECO:0000313" key="1">
    <source>
        <dbReference type="EMBL" id="OHA09991.1"/>
    </source>
</evidence>
<protein>
    <recommendedName>
        <fullName evidence="3">Nucleoside 2-deoxyribosyltransferase</fullName>
    </recommendedName>
</protein>
<evidence type="ECO:0000313" key="2">
    <source>
        <dbReference type="Proteomes" id="UP000178977"/>
    </source>
</evidence>
<dbReference type="AlphaFoldDB" id="A0A1G2LGR4"/>
<dbReference type="Gene3D" id="3.40.50.450">
    <property type="match status" value="1"/>
</dbReference>
<evidence type="ECO:0008006" key="3">
    <source>
        <dbReference type="Google" id="ProtNLM"/>
    </source>
</evidence>
<proteinExistence type="predicted"/>
<dbReference type="Proteomes" id="UP000178977">
    <property type="component" value="Unassembled WGS sequence"/>
</dbReference>
<sequence>MQGRPKLYIGCSLTQAPEDFRNAVAGLKDQLRDEFEMLEFVGLVDGTPTSVYQWDIQECIAGCNLFVAICDLPAIGLGYELGAALEKFGKPTLAVAHEDTPVTRMLLGIDHPMYDFRRYRELDDVPAMIREKRTKHFPATVDTRPLGNAGALE</sequence>
<name>A0A1G2LGR4_9BACT</name>
<dbReference type="EMBL" id="MHQT01000007">
    <property type="protein sequence ID" value="OHA09991.1"/>
    <property type="molecule type" value="Genomic_DNA"/>
</dbReference>
<comment type="caution">
    <text evidence="1">The sequence shown here is derived from an EMBL/GenBank/DDBJ whole genome shotgun (WGS) entry which is preliminary data.</text>
</comment>
<organism evidence="1 2">
    <name type="scientific">Candidatus Sungbacteria bacterium RIFCSPLOWO2_01_FULL_60_25</name>
    <dbReference type="NCBI Taxonomy" id="1802281"/>
    <lineage>
        <taxon>Bacteria</taxon>
        <taxon>Candidatus Sungiibacteriota</taxon>
    </lineage>
</organism>
<gene>
    <name evidence="1" type="ORF">A3A44_01255</name>
</gene>